<dbReference type="GO" id="GO:0008233">
    <property type="term" value="F:peptidase activity"/>
    <property type="evidence" value="ECO:0007669"/>
    <property type="project" value="UniProtKB-KW"/>
</dbReference>
<feature type="domain" description="Thioredoxin" evidence="5">
    <location>
        <begin position="240"/>
        <end position="362"/>
    </location>
</feature>
<evidence type="ECO:0000313" key="9">
    <source>
        <dbReference type="Proteomes" id="UP000310421"/>
    </source>
</evidence>
<reference evidence="8 9" key="1">
    <citation type="submission" date="2018-10" db="EMBL/GenBank/DDBJ databases">
        <title>Fifty Aureobasidium pullulans genomes reveal a recombining polyextremotolerant generalist.</title>
        <authorList>
            <person name="Gostincar C."/>
            <person name="Turk M."/>
            <person name="Zajc J."/>
            <person name="Gunde-Cimerman N."/>
        </authorList>
    </citation>
    <scope>NUCLEOTIDE SEQUENCE [LARGE SCALE GENOMIC DNA]</scope>
    <source>
        <strain evidence="8 9">EXF-10751</strain>
    </source>
</reference>
<dbReference type="Pfam" id="PF05903">
    <property type="entry name" value="Peptidase_C97"/>
    <property type="match status" value="1"/>
</dbReference>
<organism evidence="8 9">
    <name type="scientific">Aureobasidium pullulans</name>
    <name type="common">Black yeast</name>
    <name type="synonym">Pullularia pullulans</name>
    <dbReference type="NCBI Taxonomy" id="5580"/>
    <lineage>
        <taxon>Eukaryota</taxon>
        <taxon>Fungi</taxon>
        <taxon>Dikarya</taxon>
        <taxon>Ascomycota</taxon>
        <taxon>Pezizomycotina</taxon>
        <taxon>Dothideomycetes</taxon>
        <taxon>Dothideomycetidae</taxon>
        <taxon>Dothideales</taxon>
        <taxon>Saccotheciaceae</taxon>
        <taxon>Aureobasidium</taxon>
    </lineage>
</organism>
<dbReference type="InterPro" id="IPR013535">
    <property type="entry name" value="PUL_dom"/>
</dbReference>
<evidence type="ECO:0000256" key="4">
    <source>
        <dbReference type="SAM" id="MobiDB-lite"/>
    </source>
</evidence>
<dbReference type="InterPro" id="IPR036249">
    <property type="entry name" value="Thioredoxin-like_sf"/>
</dbReference>
<dbReference type="Gene3D" id="1.25.10.10">
    <property type="entry name" value="Leucine-rich Repeat Variant"/>
    <property type="match status" value="1"/>
</dbReference>
<dbReference type="Pfam" id="PF08324">
    <property type="entry name" value="PUL"/>
    <property type="match status" value="1"/>
</dbReference>
<evidence type="ECO:0000256" key="3">
    <source>
        <dbReference type="ARBA" id="ARBA00022801"/>
    </source>
</evidence>
<dbReference type="InterPro" id="IPR008580">
    <property type="entry name" value="PPPDE_dom"/>
</dbReference>
<feature type="compositionally biased region" description="Basic and acidic residues" evidence="4">
    <location>
        <begin position="161"/>
        <end position="173"/>
    </location>
</feature>
<dbReference type="PANTHER" id="PTHR12378:SF7">
    <property type="entry name" value="DESUMOYLATING ISOPEPTIDASE 1"/>
    <property type="match status" value="1"/>
</dbReference>
<comment type="caution">
    <text evidence="8">The sequence shown here is derived from an EMBL/GenBank/DDBJ whole genome shotgun (WGS) entry which is preliminary data.</text>
</comment>
<dbReference type="PROSITE" id="PS51858">
    <property type="entry name" value="PPPDE"/>
    <property type="match status" value="1"/>
</dbReference>
<dbReference type="AlphaFoldDB" id="A0A4S8ZAN6"/>
<evidence type="ECO:0000256" key="2">
    <source>
        <dbReference type="ARBA" id="ARBA00022670"/>
    </source>
</evidence>
<dbReference type="Proteomes" id="UP000310421">
    <property type="component" value="Unassembled WGS sequence"/>
</dbReference>
<dbReference type="InterPro" id="IPR011989">
    <property type="entry name" value="ARM-like"/>
</dbReference>
<comment type="similarity">
    <text evidence="1">Belongs to the DeSI family.</text>
</comment>
<proteinExistence type="inferred from homology"/>
<protein>
    <submittedName>
        <fullName evidence="8">DUF862-domain-containing protein</fullName>
    </submittedName>
</protein>
<dbReference type="PANTHER" id="PTHR12378">
    <property type="entry name" value="DESUMOYLATING ISOPEPTIDASE"/>
    <property type="match status" value="1"/>
</dbReference>
<dbReference type="PROSITE" id="PS51396">
    <property type="entry name" value="PUL"/>
    <property type="match status" value="1"/>
</dbReference>
<accession>A0A4S8ZAN6</accession>
<feature type="domain" description="PPPDE" evidence="7">
    <location>
        <begin position="1"/>
        <end position="141"/>
    </location>
</feature>
<dbReference type="SUPFAM" id="SSF52833">
    <property type="entry name" value="Thioredoxin-like"/>
    <property type="match status" value="1"/>
</dbReference>
<dbReference type="Gene3D" id="3.40.30.10">
    <property type="entry name" value="Glutaredoxin"/>
    <property type="match status" value="1"/>
</dbReference>
<dbReference type="GO" id="GO:0070646">
    <property type="term" value="P:protein modification by small protein removal"/>
    <property type="evidence" value="ECO:0007669"/>
    <property type="project" value="TreeGrafter"/>
</dbReference>
<keyword evidence="2" id="KW-0645">Protease</keyword>
<keyword evidence="3" id="KW-0378">Hydrolase</keyword>
<name>A0A4S8ZAN6_AURPU</name>
<evidence type="ECO:0000259" key="6">
    <source>
        <dbReference type="PROSITE" id="PS51396"/>
    </source>
</evidence>
<evidence type="ECO:0000256" key="1">
    <source>
        <dbReference type="ARBA" id="ARBA00008140"/>
    </source>
</evidence>
<dbReference type="EMBL" id="QZAN01000042">
    <property type="protein sequence ID" value="THW62007.1"/>
    <property type="molecule type" value="Genomic_DNA"/>
</dbReference>
<dbReference type="InterPro" id="IPR042266">
    <property type="entry name" value="PPPDE_sf"/>
</dbReference>
<evidence type="ECO:0000259" key="7">
    <source>
        <dbReference type="PROSITE" id="PS51858"/>
    </source>
</evidence>
<evidence type="ECO:0000259" key="5">
    <source>
        <dbReference type="PROSITE" id="PS51352"/>
    </source>
</evidence>
<dbReference type="Gene3D" id="3.90.1720.30">
    <property type="entry name" value="PPPDE domains"/>
    <property type="match status" value="1"/>
</dbReference>
<feature type="domain" description="PUL" evidence="6">
    <location>
        <begin position="363"/>
        <end position="674"/>
    </location>
</feature>
<evidence type="ECO:0000313" key="8">
    <source>
        <dbReference type="EMBL" id="THW62007.1"/>
    </source>
</evidence>
<dbReference type="GO" id="GO:0006508">
    <property type="term" value="P:proteolysis"/>
    <property type="evidence" value="ECO:0007669"/>
    <property type="project" value="UniProtKB-KW"/>
</dbReference>
<dbReference type="CDD" id="cd02947">
    <property type="entry name" value="TRX_family"/>
    <property type="match status" value="1"/>
</dbReference>
<feature type="region of interest" description="Disordered" evidence="4">
    <location>
        <begin position="149"/>
        <end position="251"/>
    </location>
</feature>
<dbReference type="InterPro" id="IPR013766">
    <property type="entry name" value="Thioredoxin_domain"/>
</dbReference>
<gene>
    <name evidence="8" type="ORF">D6D20_04629</name>
</gene>
<dbReference type="PROSITE" id="PS51352">
    <property type="entry name" value="THIOREDOXIN_2"/>
    <property type="match status" value="1"/>
</dbReference>
<feature type="compositionally biased region" description="Low complexity" evidence="4">
    <location>
        <begin position="180"/>
        <end position="190"/>
    </location>
</feature>
<sequence>MDVELYVYDLSQGLARMMSQGLLGIHIDAVYHTSLVFGGVEYFYGAGVQTCYPGSTHHGQPMEKVNMGKTEINLDDILEYLDSLKETYTAESYDLFKHNCNNFSNDFAMFLVGRGIPDHITALPETVLNTPFGSMMKQRLDAEMRHITQAAVPPENNPMIQRERKQQRDDAHRGSQNGTAAPASSSAPPAVQQNGSDQTPPKKKPKKLEVRSAAGGDQKNGDAQAFSQTSEQTPKKHPKKLEVRDSAASKADGVHGSVYNVTQLSSVDNLLAGAKDKCAVIFFTSSTCGPCKMAYPTYDSLAAEHTQVPFIKIDINEAQALASKYQIRATPTFMTFLHGKKDSEWTGANPAQLKGNVESLLQQAFPPHPHLQVRVPTLQFGRLSPITYSKIPPLDKVLAKMGNQAKDPAVVALKNFISSRTSSNTSDLPSLPDLPAFARWLRQSPSQLPADALFTSYDVLRCALVDQRVSGWFTEESAPGDSETLTFLINHVLTLINDDTCPYNLRLVTIQLACNLFTSDLFTKSAFSNDRNSGLPSMLVQVATTSLLAEPDKPAVRAAASSLAFNIAATVYRLRREENREALQESSQVESAASLLEMMTTELENREEKKDATGTDMLKTAVFAFAYLIYCAPQGGELHDLCSAMDAKAAVLKLKGVKDLEKVASEVGEQLLGKNW</sequence>
<dbReference type="Pfam" id="PF00085">
    <property type="entry name" value="Thioredoxin"/>
    <property type="match status" value="1"/>
</dbReference>
<dbReference type="SMART" id="SM01179">
    <property type="entry name" value="DUF862"/>
    <property type="match status" value="1"/>
</dbReference>